<comment type="caution">
    <text evidence="1">The sequence shown here is derived from an EMBL/GenBank/DDBJ whole genome shotgun (WGS) entry which is preliminary data.</text>
</comment>
<protein>
    <submittedName>
        <fullName evidence="1">Uncharacterized protein</fullName>
    </submittedName>
</protein>
<organism evidence="1 2">
    <name type="scientific">Helianthus annuus</name>
    <name type="common">Common sunflower</name>
    <dbReference type="NCBI Taxonomy" id="4232"/>
    <lineage>
        <taxon>Eukaryota</taxon>
        <taxon>Viridiplantae</taxon>
        <taxon>Streptophyta</taxon>
        <taxon>Embryophyta</taxon>
        <taxon>Tracheophyta</taxon>
        <taxon>Spermatophyta</taxon>
        <taxon>Magnoliopsida</taxon>
        <taxon>eudicotyledons</taxon>
        <taxon>Gunneridae</taxon>
        <taxon>Pentapetalae</taxon>
        <taxon>asterids</taxon>
        <taxon>campanulids</taxon>
        <taxon>Asterales</taxon>
        <taxon>Asteraceae</taxon>
        <taxon>Asteroideae</taxon>
        <taxon>Heliantheae alliance</taxon>
        <taxon>Heliantheae</taxon>
        <taxon>Helianthus</taxon>
    </lineage>
</organism>
<evidence type="ECO:0000313" key="2">
    <source>
        <dbReference type="Proteomes" id="UP000215914"/>
    </source>
</evidence>
<gene>
    <name evidence="1" type="ORF">HanXRQr2_Chr04g0170111</name>
</gene>
<dbReference type="EMBL" id="MNCJ02000319">
    <property type="protein sequence ID" value="KAF5810490.1"/>
    <property type="molecule type" value="Genomic_DNA"/>
</dbReference>
<dbReference type="Gramene" id="mRNA:HanXRQr2_Chr04g0170111">
    <property type="protein sequence ID" value="mRNA:HanXRQr2_Chr04g0170111"/>
    <property type="gene ID" value="HanXRQr2_Chr04g0170111"/>
</dbReference>
<proteinExistence type="predicted"/>
<accession>A0A9K3JA11</accession>
<sequence length="190" mass="21266">MQTCSLSAMLLSGHLGEKKKISEEAEQARVASEKKEEEYVQRIARLEEFGEKKVAECKASKLLTEEVSTDCKRLLSRAVPLISERIVKSHELANYMFELGQATYNSGRKEGYSKGRATAASGEKDYHFELFKEDCSGKYAAKRREYEFIEFGVVKAVEKLSRKADAVAFLKKALGDDGQETRGAGPSHQE</sequence>
<dbReference type="Proteomes" id="UP000215914">
    <property type="component" value="Unassembled WGS sequence"/>
</dbReference>
<keyword evidence="2" id="KW-1185">Reference proteome</keyword>
<reference evidence="1" key="1">
    <citation type="journal article" date="2017" name="Nature">
        <title>The sunflower genome provides insights into oil metabolism, flowering and Asterid evolution.</title>
        <authorList>
            <person name="Badouin H."/>
            <person name="Gouzy J."/>
            <person name="Grassa C.J."/>
            <person name="Murat F."/>
            <person name="Staton S.E."/>
            <person name="Cottret L."/>
            <person name="Lelandais-Briere C."/>
            <person name="Owens G.L."/>
            <person name="Carrere S."/>
            <person name="Mayjonade B."/>
            <person name="Legrand L."/>
            <person name="Gill N."/>
            <person name="Kane N.C."/>
            <person name="Bowers J.E."/>
            <person name="Hubner S."/>
            <person name="Bellec A."/>
            <person name="Berard A."/>
            <person name="Berges H."/>
            <person name="Blanchet N."/>
            <person name="Boniface M.C."/>
            <person name="Brunel D."/>
            <person name="Catrice O."/>
            <person name="Chaidir N."/>
            <person name="Claudel C."/>
            <person name="Donnadieu C."/>
            <person name="Faraut T."/>
            <person name="Fievet G."/>
            <person name="Helmstetter N."/>
            <person name="King M."/>
            <person name="Knapp S.J."/>
            <person name="Lai Z."/>
            <person name="Le Paslier M.C."/>
            <person name="Lippi Y."/>
            <person name="Lorenzon L."/>
            <person name="Mandel J.R."/>
            <person name="Marage G."/>
            <person name="Marchand G."/>
            <person name="Marquand E."/>
            <person name="Bret-Mestries E."/>
            <person name="Morien E."/>
            <person name="Nambeesan S."/>
            <person name="Nguyen T."/>
            <person name="Pegot-Espagnet P."/>
            <person name="Pouilly N."/>
            <person name="Raftis F."/>
            <person name="Sallet E."/>
            <person name="Schiex T."/>
            <person name="Thomas J."/>
            <person name="Vandecasteele C."/>
            <person name="Vares D."/>
            <person name="Vear F."/>
            <person name="Vautrin S."/>
            <person name="Crespi M."/>
            <person name="Mangin B."/>
            <person name="Burke J.M."/>
            <person name="Salse J."/>
            <person name="Munos S."/>
            <person name="Vincourt P."/>
            <person name="Rieseberg L.H."/>
            <person name="Langlade N.B."/>
        </authorList>
    </citation>
    <scope>NUCLEOTIDE SEQUENCE</scope>
    <source>
        <tissue evidence="1">Leaves</tissue>
    </source>
</reference>
<reference evidence="1" key="2">
    <citation type="submission" date="2020-06" db="EMBL/GenBank/DDBJ databases">
        <title>Helianthus annuus Genome sequencing and assembly Release 2.</title>
        <authorList>
            <person name="Gouzy J."/>
            <person name="Langlade N."/>
            <person name="Munos S."/>
        </authorList>
    </citation>
    <scope>NUCLEOTIDE SEQUENCE</scope>
    <source>
        <tissue evidence="1">Leaves</tissue>
    </source>
</reference>
<dbReference type="AlphaFoldDB" id="A0A9K3JA11"/>
<name>A0A9K3JA11_HELAN</name>
<evidence type="ECO:0000313" key="1">
    <source>
        <dbReference type="EMBL" id="KAF5810490.1"/>
    </source>
</evidence>